<evidence type="ECO:0000256" key="3">
    <source>
        <dbReference type="ARBA" id="ARBA00029638"/>
    </source>
</evidence>
<dbReference type="InterPro" id="IPR012902">
    <property type="entry name" value="N_methyl_site"/>
</dbReference>
<comment type="caution">
    <text evidence="6">The sequence shown here is derived from an EMBL/GenBank/DDBJ whole genome shotgun (WGS) entry which is preliminary data.</text>
</comment>
<accession>A0ABV8QH16</accession>
<dbReference type="InterPro" id="IPR045584">
    <property type="entry name" value="Pilin-like"/>
</dbReference>
<proteinExistence type="inferred from homology"/>
<keyword evidence="7" id="KW-1185">Reference proteome</keyword>
<dbReference type="Proteomes" id="UP001595798">
    <property type="component" value="Unassembled WGS sequence"/>
</dbReference>
<keyword evidence="5" id="KW-0472">Membrane</keyword>
<dbReference type="Pfam" id="PF07963">
    <property type="entry name" value="N_methyl"/>
    <property type="match status" value="1"/>
</dbReference>
<organism evidence="6 7">
    <name type="scientific">Marinobacter lacisalsi</name>
    <dbReference type="NCBI Taxonomy" id="475979"/>
    <lineage>
        <taxon>Bacteria</taxon>
        <taxon>Pseudomonadati</taxon>
        <taxon>Pseudomonadota</taxon>
        <taxon>Gammaproteobacteria</taxon>
        <taxon>Pseudomonadales</taxon>
        <taxon>Marinobacteraceae</taxon>
        <taxon>Marinobacter</taxon>
    </lineage>
</organism>
<dbReference type="Pfam" id="PF00114">
    <property type="entry name" value="Pilin"/>
    <property type="match status" value="1"/>
</dbReference>
<protein>
    <recommendedName>
        <fullName evidence="3">Pilin</fullName>
    </recommendedName>
</protein>
<dbReference type="NCBIfam" id="TIGR02532">
    <property type="entry name" value="IV_pilin_GFxxxE"/>
    <property type="match status" value="1"/>
</dbReference>
<evidence type="ECO:0000256" key="4">
    <source>
        <dbReference type="RuleBase" id="RU000389"/>
    </source>
</evidence>
<evidence type="ECO:0000313" key="6">
    <source>
        <dbReference type="EMBL" id="MFC4258374.1"/>
    </source>
</evidence>
<dbReference type="RefSeq" id="WP_379885875.1">
    <property type="nucleotide sequence ID" value="NZ_JBHSDI010000007.1"/>
</dbReference>
<comment type="similarity">
    <text evidence="1 4">Belongs to the N-Me-Phe pilin family.</text>
</comment>
<keyword evidence="5" id="KW-0812">Transmembrane</keyword>
<dbReference type="SUPFAM" id="SSF54523">
    <property type="entry name" value="Pili subunits"/>
    <property type="match status" value="1"/>
</dbReference>
<reference evidence="7" key="1">
    <citation type="journal article" date="2019" name="Int. J. Syst. Evol. Microbiol.">
        <title>The Global Catalogue of Microorganisms (GCM) 10K type strain sequencing project: providing services to taxonomists for standard genome sequencing and annotation.</title>
        <authorList>
            <consortium name="The Broad Institute Genomics Platform"/>
            <consortium name="The Broad Institute Genome Sequencing Center for Infectious Disease"/>
            <person name="Wu L."/>
            <person name="Ma J."/>
        </authorList>
    </citation>
    <scope>NUCLEOTIDE SEQUENCE [LARGE SCALE GENOMIC DNA]</scope>
    <source>
        <strain evidence="7">CECT 7297</strain>
    </source>
</reference>
<name>A0ABV8QH16_9GAMM</name>
<keyword evidence="4" id="KW-0281">Fimbrium</keyword>
<evidence type="ECO:0000256" key="2">
    <source>
        <dbReference type="ARBA" id="ARBA00022481"/>
    </source>
</evidence>
<dbReference type="PANTHER" id="PTHR30093">
    <property type="entry name" value="GENERAL SECRETION PATHWAY PROTEIN G"/>
    <property type="match status" value="1"/>
</dbReference>
<keyword evidence="5" id="KW-1133">Transmembrane helix</keyword>
<sequence>MKNMQINHSQKGFTLIELMIVVAIIGILAAVAIPAYQDYTIRSRIVEPVNAAAAAKASIYESYASLGQMPAAASNIMNDLDTNLTALPTVSAVAITRPDADNMAVEMTLNDLGGTTGTAGTDRITFLFTGAATGLTVDCTSGSGAANPTNVEEKYLPQSCRS</sequence>
<dbReference type="Gene3D" id="3.30.700.10">
    <property type="entry name" value="Glycoprotein, Type 4 Pilin"/>
    <property type="match status" value="1"/>
</dbReference>
<dbReference type="PANTHER" id="PTHR30093:SF34">
    <property type="entry name" value="PREPILIN PEPTIDASE-DEPENDENT PROTEIN D"/>
    <property type="match status" value="1"/>
</dbReference>
<keyword evidence="2" id="KW-0488">Methylation</keyword>
<dbReference type="EMBL" id="JBHSDI010000007">
    <property type="protein sequence ID" value="MFC4258374.1"/>
    <property type="molecule type" value="Genomic_DNA"/>
</dbReference>
<gene>
    <name evidence="6" type="ORF">ACFOZ5_04905</name>
</gene>
<evidence type="ECO:0000313" key="7">
    <source>
        <dbReference type="Proteomes" id="UP001595798"/>
    </source>
</evidence>
<evidence type="ECO:0000256" key="5">
    <source>
        <dbReference type="SAM" id="Phobius"/>
    </source>
</evidence>
<evidence type="ECO:0000256" key="1">
    <source>
        <dbReference type="ARBA" id="ARBA00005233"/>
    </source>
</evidence>
<dbReference type="PROSITE" id="PS00409">
    <property type="entry name" value="PROKAR_NTER_METHYL"/>
    <property type="match status" value="1"/>
</dbReference>
<feature type="transmembrane region" description="Helical" evidence="5">
    <location>
        <begin position="12"/>
        <end position="36"/>
    </location>
</feature>
<dbReference type="InterPro" id="IPR001082">
    <property type="entry name" value="Pilin"/>
</dbReference>